<feature type="domain" description="F-box" evidence="1">
    <location>
        <begin position="3"/>
        <end position="41"/>
    </location>
</feature>
<dbReference type="GO" id="GO:0031146">
    <property type="term" value="P:SCF-dependent proteasomal ubiquitin-dependent protein catabolic process"/>
    <property type="evidence" value="ECO:0007669"/>
    <property type="project" value="TreeGrafter"/>
</dbReference>
<dbReference type="InterPro" id="IPR036047">
    <property type="entry name" value="F-box-like_dom_sf"/>
</dbReference>
<gene>
    <name evidence="2" type="ORF">NYM_LOCUS14929</name>
</gene>
<dbReference type="SUPFAM" id="SSF81383">
    <property type="entry name" value="F-box domain"/>
    <property type="match status" value="1"/>
</dbReference>
<dbReference type="Gene3D" id="3.80.10.10">
    <property type="entry name" value="Ribonuclease Inhibitor"/>
    <property type="match status" value="2"/>
</dbReference>
<organism evidence="2">
    <name type="scientific">Nymphaea colorata</name>
    <name type="common">pocket water lily</name>
    <dbReference type="NCBI Taxonomy" id="210225"/>
    <lineage>
        <taxon>Eukaryota</taxon>
        <taxon>Viridiplantae</taxon>
        <taxon>Streptophyta</taxon>
        <taxon>Embryophyta</taxon>
        <taxon>Tracheophyta</taxon>
        <taxon>Spermatophyta</taxon>
        <taxon>Magnoliopsida</taxon>
        <taxon>Nymphaeales</taxon>
        <taxon>Nymphaeaceae</taxon>
        <taxon>Nymphaea</taxon>
    </lineage>
</organism>
<dbReference type="CDD" id="cd22159">
    <property type="entry name" value="F-box_AtTIR1-like"/>
    <property type="match status" value="1"/>
</dbReference>
<dbReference type="GO" id="GO:0019005">
    <property type="term" value="C:SCF ubiquitin ligase complex"/>
    <property type="evidence" value="ECO:0007669"/>
    <property type="project" value="TreeGrafter"/>
</dbReference>
<dbReference type="EMBL" id="LR721781">
    <property type="protein sequence ID" value="VVW08501.1"/>
    <property type="molecule type" value="Genomic_DNA"/>
</dbReference>
<dbReference type="PANTHER" id="PTHR13318:SF182">
    <property type="entry name" value="F-BOX_LRR-REPEAT PROTEIN 14"/>
    <property type="match status" value="1"/>
</dbReference>
<dbReference type="OMA" id="RCDLQKL"/>
<dbReference type="Gramene" id="NC3G0205270.1">
    <property type="protein sequence ID" value="NC3G0205270.1:cds"/>
    <property type="gene ID" value="NC3G0205270"/>
</dbReference>
<reference evidence="2" key="1">
    <citation type="submission" date="2019-09" db="EMBL/GenBank/DDBJ databases">
        <authorList>
            <person name="Zhang L."/>
        </authorList>
    </citation>
    <scope>NUCLEOTIDE SEQUENCE</scope>
</reference>
<dbReference type="PANTHER" id="PTHR13318">
    <property type="entry name" value="PARTNER OF PAIRED, ISOFORM B-RELATED"/>
    <property type="match status" value="1"/>
</dbReference>
<accession>A0A5K1B251</accession>
<name>A0A5K1B251_9MAGN</name>
<protein>
    <recommendedName>
        <fullName evidence="1">F-box domain-containing protein</fullName>
    </recommendedName>
</protein>
<dbReference type="Pfam" id="PF00646">
    <property type="entry name" value="F-box"/>
    <property type="match status" value="1"/>
</dbReference>
<dbReference type="FunFam" id="1.20.1280.50:FF:000023">
    <property type="entry name" value="F-box/LRR-repeat protein 4"/>
    <property type="match status" value="1"/>
</dbReference>
<sequence>MDSLLCDELLEEILQRLHSASDANSASLVSKRWLSLLRSSRTALSLRLPTGCSGGSRLCLSSFLSHYPNLSALTLVSDSPNADPCLSDLALLSLSSACRNLTQLRFLVGPVTSSSLQHLSSSCKALSSLKIIASRSLGFDWLAGFRSLRNLSVTFLDCLEDGPPPSSMINLPGGLELQLETLCFTGIGNGDVGIDWLWRNCRSISKLRLSSCEGIGNSISDPFFLNLLSGIREIELVTCRSITASLLLRVAEHCRSLVSLVVYDGGNRDALIEVIRNCGSLRKIDLRLPLDLDDDGLMAIAQNCRELQSLCLQSCVMISGESLRSLGRVLCSSLEELALVNCDAAEREPGLLTSLGQNLRSLKRLDLSYNELLLDKEMVSMLASSRNLVEISLRGCRGLTDMTISAIIKNCPLLRIIDIRQCHKITSQGVGLLLEAPNLIQILVEQSKIPGQL</sequence>
<evidence type="ECO:0000313" key="2">
    <source>
        <dbReference type="EMBL" id="VVW08501.1"/>
    </source>
</evidence>
<dbReference type="SUPFAM" id="SSF52047">
    <property type="entry name" value="RNI-like"/>
    <property type="match status" value="2"/>
</dbReference>
<dbReference type="InterPro" id="IPR006553">
    <property type="entry name" value="Leu-rich_rpt_Cys-con_subtyp"/>
</dbReference>
<dbReference type="InterPro" id="IPR001810">
    <property type="entry name" value="F-box_dom"/>
</dbReference>
<dbReference type="OrthoDB" id="550575at2759"/>
<dbReference type="AlphaFoldDB" id="A0A5K1B251"/>
<dbReference type="SMART" id="SM00367">
    <property type="entry name" value="LRR_CC"/>
    <property type="match status" value="7"/>
</dbReference>
<dbReference type="InterPro" id="IPR032675">
    <property type="entry name" value="LRR_dom_sf"/>
</dbReference>
<evidence type="ECO:0000259" key="1">
    <source>
        <dbReference type="Pfam" id="PF00646"/>
    </source>
</evidence>
<proteinExistence type="predicted"/>